<keyword evidence="9" id="KW-0812">Transmembrane</keyword>
<dbReference type="EC" id="2.7.13.3" evidence="2"/>
<evidence type="ECO:0000256" key="6">
    <source>
        <dbReference type="ARBA" id="ARBA00022777"/>
    </source>
</evidence>
<dbReference type="CDD" id="cd00075">
    <property type="entry name" value="HATPase"/>
    <property type="match status" value="1"/>
</dbReference>
<sequence length="413" mass="46139">MKRLFSSKLWIAFVILAIFISGQLLGAFAIKHYFIQSKIEELQPPLTLIGEEVAKGDKISRTDDFLVKAFDVHGKEMGVYSDEKVPTSDDAKVNKKLASYLPKIISGKMAVEIHEVPGYSKRAIIIGQPIVQDGKVTGGIFLLKEARAYQAALDGFYLVFFVTLAIGTIIILAFLTVFIKEKNELEQMRKDYVANISHELKTPLSSIKALTETLADHVVTDPQKIDQYYSIILRESARLEKLIADLLELSRLQHKKVAFDKSVVDTKEVIKEAAEPFVILADELDLHFQITERAKNLPETYSNKDRIVQVLTILLDNAFKFTPEQGKVVIDAKTTGRKAEILVSDNGRGISNDILSHIFGRFNKEDLSHTSSGSGLGLSIAYEIMEQLGEKIKVESKGESGTTFIITLRRASY</sequence>
<dbReference type="InterPro" id="IPR003661">
    <property type="entry name" value="HisK_dim/P_dom"/>
</dbReference>
<proteinExistence type="predicted"/>
<dbReference type="Gene3D" id="1.10.287.130">
    <property type="match status" value="1"/>
</dbReference>
<dbReference type="PRINTS" id="PR00344">
    <property type="entry name" value="BCTRLSENSOR"/>
</dbReference>
<evidence type="ECO:0000313" key="11">
    <source>
        <dbReference type="EMBL" id="MDN7228249.1"/>
    </source>
</evidence>
<dbReference type="PROSITE" id="PS50109">
    <property type="entry name" value="HIS_KIN"/>
    <property type="match status" value="1"/>
</dbReference>
<keyword evidence="12" id="KW-1185">Reference proteome</keyword>
<dbReference type="Pfam" id="PF00512">
    <property type="entry name" value="HisKA"/>
    <property type="match status" value="1"/>
</dbReference>
<comment type="caution">
    <text evidence="11">The sequence shown here is derived from an EMBL/GenBank/DDBJ whole genome shotgun (WGS) entry which is preliminary data.</text>
</comment>
<keyword evidence="9" id="KW-0472">Membrane</keyword>
<keyword evidence="7" id="KW-0067">ATP-binding</keyword>
<dbReference type="InterPro" id="IPR036097">
    <property type="entry name" value="HisK_dim/P_sf"/>
</dbReference>
<dbReference type="EMBL" id="JAUJWW010000005">
    <property type="protein sequence ID" value="MDN7228249.1"/>
    <property type="molecule type" value="Genomic_DNA"/>
</dbReference>
<dbReference type="InterPro" id="IPR036890">
    <property type="entry name" value="HATPase_C_sf"/>
</dbReference>
<evidence type="ECO:0000256" key="3">
    <source>
        <dbReference type="ARBA" id="ARBA00022553"/>
    </source>
</evidence>
<dbReference type="Gene3D" id="3.30.565.10">
    <property type="entry name" value="Histidine kinase-like ATPase, C-terminal domain"/>
    <property type="match status" value="1"/>
</dbReference>
<keyword evidence="6 11" id="KW-0418">Kinase</keyword>
<evidence type="ECO:0000256" key="2">
    <source>
        <dbReference type="ARBA" id="ARBA00012438"/>
    </source>
</evidence>
<comment type="catalytic activity">
    <reaction evidence="1">
        <text>ATP + protein L-histidine = ADP + protein N-phospho-L-histidine.</text>
        <dbReference type="EC" id="2.7.13.3"/>
    </reaction>
</comment>
<dbReference type="CDD" id="cd00082">
    <property type="entry name" value="HisKA"/>
    <property type="match status" value="1"/>
</dbReference>
<keyword evidence="3" id="KW-0597">Phosphoprotein</keyword>
<gene>
    <name evidence="11" type="ORF">QWY15_13175</name>
</gene>
<feature type="domain" description="Histidine kinase" evidence="10">
    <location>
        <begin position="195"/>
        <end position="412"/>
    </location>
</feature>
<dbReference type="SUPFAM" id="SSF47384">
    <property type="entry name" value="Homodimeric domain of signal transducing histidine kinase"/>
    <property type="match status" value="1"/>
</dbReference>
<dbReference type="InterPro" id="IPR005467">
    <property type="entry name" value="His_kinase_dom"/>
</dbReference>
<evidence type="ECO:0000256" key="5">
    <source>
        <dbReference type="ARBA" id="ARBA00022741"/>
    </source>
</evidence>
<evidence type="ECO:0000256" key="9">
    <source>
        <dbReference type="SAM" id="Phobius"/>
    </source>
</evidence>
<dbReference type="GO" id="GO:0016301">
    <property type="term" value="F:kinase activity"/>
    <property type="evidence" value="ECO:0007669"/>
    <property type="project" value="UniProtKB-KW"/>
</dbReference>
<keyword evidence="8" id="KW-0902">Two-component regulatory system</keyword>
<keyword evidence="9" id="KW-1133">Transmembrane helix</keyword>
<reference evidence="11 12" key="1">
    <citation type="submission" date="2023-06" db="EMBL/GenBank/DDBJ databases">
        <title>Novel species in genus Planococcus.</title>
        <authorList>
            <person name="Ning S."/>
        </authorList>
    </citation>
    <scope>NUCLEOTIDE SEQUENCE [LARGE SCALE GENOMIC DNA]</scope>
    <source>
        <strain evidence="11 12">N064</strain>
    </source>
</reference>
<name>A0ABT8MTR9_9BACL</name>
<dbReference type="PANTHER" id="PTHR43711:SF1">
    <property type="entry name" value="HISTIDINE KINASE 1"/>
    <property type="match status" value="1"/>
</dbReference>
<dbReference type="SMART" id="SM00388">
    <property type="entry name" value="HisKA"/>
    <property type="match status" value="1"/>
</dbReference>
<evidence type="ECO:0000256" key="4">
    <source>
        <dbReference type="ARBA" id="ARBA00022679"/>
    </source>
</evidence>
<dbReference type="SMART" id="SM00387">
    <property type="entry name" value="HATPase_c"/>
    <property type="match status" value="1"/>
</dbReference>
<evidence type="ECO:0000313" key="12">
    <source>
        <dbReference type="Proteomes" id="UP001172054"/>
    </source>
</evidence>
<evidence type="ECO:0000256" key="8">
    <source>
        <dbReference type="ARBA" id="ARBA00023012"/>
    </source>
</evidence>
<dbReference type="RefSeq" id="WP_301726706.1">
    <property type="nucleotide sequence ID" value="NZ_JAUJWW010000005.1"/>
</dbReference>
<dbReference type="PANTHER" id="PTHR43711">
    <property type="entry name" value="TWO-COMPONENT HISTIDINE KINASE"/>
    <property type="match status" value="1"/>
</dbReference>
<dbReference type="InterPro" id="IPR004358">
    <property type="entry name" value="Sig_transdc_His_kin-like_C"/>
</dbReference>
<dbReference type="Pfam" id="PF02518">
    <property type="entry name" value="HATPase_c"/>
    <property type="match status" value="1"/>
</dbReference>
<evidence type="ECO:0000256" key="1">
    <source>
        <dbReference type="ARBA" id="ARBA00000085"/>
    </source>
</evidence>
<dbReference type="InterPro" id="IPR003594">
    <property type="entry name" value="HATPase_dom"/>
</dbReference>
<evidence type="ECO:0000256" key="7">
    <source>
        <dbReference type="ARBA" id="ARBA00022840"/>
    </source>
</evidence>
<accession>A0ABT8MTR9</accession>
<dbReference type="InterPro" id="IPR050736">
    <property type="entry name" value="Sensor_HK_Regulatory"/>
</dbReference>
<dbReference type="Proteomes" id="UP001172054">
    <property type="component" value="Unassembled WGS sequence"/>
</dbReference>
<dbReference type="SUPFAM" id="SSF55874">
    <property type="entry name" value="ATPase domain of HSP90 chaperone/DNA topoisomerase II/histidine kinase"/>
    <property type="match status" value="1"/>
</dbReference>
<keyword evidence="4" id="KW-0808">Transferase</keyword>
<protein>
    <recommendedName>
        <fullName evidence="2">histidine kinase</fullName>
        <ecNumber evidence="2">2.7.13.3</ecNumber>
    </recommendedName>
</protein>
<organism evidence="11 12">
    <name type="scientific">Planococcus liqunii</name>
    <dbReference type="NCBI Taxonomy" id="3058394"/>
    <lineage>
        <taxon>Bacteria</taxon>
        <taxon>Bacillati</taxon>
        <taxon>Bacillota</taxon>
        <taxon>Bacilli</taxon>
        <taxon>Bacillales</taxon>
        <taxon>Caryophanaceae</taxon>
        <taxon>Planococcus</taxon>
    </lineage>
</organism>
<feature type="transmembrane region" description="Helical" evidence="9">
    <location>
        <begin position="156"/>
        <end position="179"/>
    </location>
</feature>
<keyword evidence="5" id="KW-0547">Nucleotide-binding</keyword>
<evidence type="ECO:0000259" key="10">
    <source>
        <dbReference type="PROSITE" id="PS50109"/>
    </source>
</evidence>